<evidence type="ECO:0000259" key="7">
    <source>
        <dbReference type="SMART" id="SM00813"/>
    </source>
</evidence>
<dbReference type="Gene3D" id="2.60.120.260">
    <property type="entry name" value="Galactose-binding domain-like"/>
    <property type="match status" value="1"/>
</dbReference>
<dbReference type="GO" id="GO:0046373">
    <property type="term" value="P:L-arabinose metabolic process"/>
    <property type="evidence" value="ECO:0007669"/>
    <property type="project" value="InterPro"/>
</dbReference>
<comment type="similarity">
    <text evidence="2">Belongs to the glycosyl hydrolase 51 family.</text>
</comment>
<dbReference type="Pfam" id="PF22848">
    <property type="entry name" value="ASD1_dom"/>
    <property type="match status" value="1"/>
</dbReference>
<evidence type="ECO:0000313" key="9">
    <source>
        <dbReference type="Proteomes" id="UP000284835"/>
    </source>
</evidence>
<evidence type="ECO:0000256" key="4">
    <source>
        <dbReference type="ARBA" id="ARBA00022729"/>
    </source>
</evidence>
<dbReference type="RefSeq" id="WP_118084570.1">
    <property type="nucleotide sequence ID" value="NZ_QSJS01000037.1"/>
</dbReference>
<dbReference type="SMART" id="SM00813">
    <property type="entry name" value="Alpha-L-AF_C"/>
    <property type="match status" value="1"/>
</dbReference>
<organism evidence="8 9">
    <name type="scientific">Agathobacter rectalis</name>
    <dbReference type="NCBI Taxonomy" id="39491"/>
    <lineage>
        <taxon>Bacteria</taxon>
        <taxon>Bacillati</taxon>
        <taxon>Bacillota</taxon>
        <taxon>Clostridia</taxon>
        <taxon>Lachnospirales</taxon>
        <taxon>Lachnospiraceae</taxon>
        <taxon>Agathobacter</taxon>
    </lineage>
</organism>
<evidence type="ECO:0000256" key="6">
    <source>
        <dbReference type="ARBA" id="ARBA00023180"/>
    </source>
</evidence>
<gene>
    <name evidence="8" type="ORF">DW775_15385</name>
</gene>
<evidence type="ECO:0000313" key="8">
    <source>
        <dbReference type="EMBL" id="RHD89911.1"/>
    </source>
</evidence>
<dbReference type="InterPro" id="IPR055235">
    <property type="entry name" value="ASD1_cat"/>
</dbReference>
<dbReference type="Pfam" id="PF06964">
    <property type="entry name" value="Alpha-L-AF_C"/>
    <property type="match status" value="1"/>
</dbReference>
<dbReference type="EMBL" id="QSJS01000037">
    <property type="protein sequence ID" value="RHD89911.1"/>
    <property type="molecule type" value="Genomic_DNA"/>
</dbReference>
<reference evidence="8 9" key="1">
    <citation type="submission" date="2018-08" db="EMBL/GenBank/DDBJ databases">
        <title>A genome reference for cultivated species of the human gut microbiota.</title>
        <authorList>
            <person name="Zou Y."/>
            <person name="Xue W."/>
            <person name="Luo G."/>
        </authorList>
    </citation>
    <scope>NUCLEOTIDE SEQUENCE [LARGE SCALE GENOMIC DNA]</scope>
    <source>
        <strain evidence="8 9">AM30-13AC</strain>
    </source>
</reference>
<dbReference type="PANTHER" id="PTHR31776">
    <property type="entry name" value="ALPHA-L-ARABINOFURANOSIDASE 1"/>
    <property type="match status" value="1"/>
</dbReference>
<comment type="catalytic activity">
    <reaction evidence="1">
        <text>Hydrolysis of terminal non-reducing alpha-L-arabinofuranoside residues in alpha-L-arabinosides.</text>
        <dbReference type="EC" id="3.2.1.55"/>
    </reaction>
</comment>
<feature type="domain" description="Alpha-L-arabinofuranosidase C-terminal" evidence="7">
    <location>
        <begin position="499"/>
        <end position="674"/>
    </location>
</feature>
<dbReference type="InterPro" id="IPR051563">
    <property type="entry name" value="Glycosyl_Hydrolase_51"/>
</dbReference>
<dbReference type="SUPFAM" id="SSF51445">
    <property type="entry name" value="(Trans)glycosidases"/>
    <property type="match status" value="1"/>
</dbReference>
<sequence length="680" mass="77002">MQITDKRGVKITPEMIGLFFEDINFAADGGLYAEMIENRSFEAKEGFGTPGNFYSVDDNGYAWEPYAADVQDKPRMQYIMGTPLSEANPHYLRFTATEAGQGFSNKAYDGIRLHKGMKYNVSFYARCVDYAGSDFVISVNKDGKTYAETTVEAVKAIPYVPFSDLKIEMEQKDPVMCAQLEKLKKLDTDKMCRCNDWIKYDAVLTADDDVAGAKFTIALDGEGVIEFDLISMIPEDAVKGIFRRDLYEALAAIKPGFIRFPGGCIVEGISLENRYRWKRTVGELKDRKYIPNLWAFDDDRSKTGWDVKRPDSHYGQSFGIGFYEYFLLCELLGAKALPVLSIGTACQFRSTQLVTSDSEEFDEYVQDALDLIEFANGPVNSKWGALRAKMGHPESFGLDMISVGNEQWESQYVDLYKRHQIFEKAIHEKYPDMRILGTAGPFLDSPITEDAWNFYNSEFKANPNTCYAVDEHYYVSPQWMYDHVDHYDDYPRDIAVFAGEYAAHTTDRQNNMESALAEAALLTGIEKNADVVKLASYAPLFNRVGHSQWKPDMIWFDDEKVYLTPNYYVQMLFANHVGDETIPMNGQEKELRKDSIYVSLSRTQQGETILKVANVNDSDYTLPLTDGADVPVEAIGHAWILEGTGEIPEGMPEITDVRETNVQIIGNVTVLAQSFMVLRF</sequence>
<keyword evidence="5" id="KW-0378">Hydrolase</keyword>
<keyword evidence="6" id="KW-0325">Glycoprotein</keyword>
<dbReference type="PANTHER" id="PTHR31776:SF0">
    <property type="entry name" value="ALPHA-L-ARABINOFURANOSIDASE 1"/>
    <property type="match status" value="1"/>
</dbReference>
<dbReference type="Gene3D" id="3.20.20.80">
    <property type="entry name" value="Glycosidases"/>
    <property type="match status" value="1"/>
</dbReference>
<evidence type="ECO:0000256" key="5">
    <source>
        <dbReference type="ARBA" id="ARBA00022801"/>
    </source>
</evidence>
<protein>
    <recommendedName>
        <fullName evidence="3">non-reducing end alpha-L-arabinofuranosidase</fullName>
        <ecNumber evidence="3">3.2.1.55</ecNumber>
    </recommendedName>
</protein>
<dbReference type="GO" id="GO:0046556">
    <property type="term" value="F:alpha-L-arabinofuranosidase activity"/>
    <property type="evidence" value="ECO:0007669"/>
    <property type="project" value="UniProtKB-EC"/>
</dbReference>
<dbReference type="Proteomes" id="UP000284835">
    <property type="component" value="Unassembled WGS sequence"/>
</dbReference>
<keyword evidence="4" id="KW-0732">Signal</keyword>
<comment type="caution">
    <text evidence="8">The sequence shown here is derived from an EMBL/GenBank/DDBJ whole genome shotgun (WGS) entry which is preliminary data.</text>
</comment>
<accession>A0A414HRK9</accession>
<evidence type="ECO:0000256" key="2">
    <source>
        <dbReference type="ARBA" id="ARBA00007186"/>
    </source>
</evidence>
<proteinExistence type="inferred from homology"/>
<dbReference type="AlphaFoldDB" id="A0A414HRK9"/>
<dbReference type="InterPro" id="IPR017853">
    <property type="entry name" value="GH"/>
</dbReference>
<evidence type="ECO:0000256" key="3">
    <source>
        <dbReference type="ARBA" id="ARBA00012670"/>
    </source>
</evidence>
<dbReference type="InterPro" id="IPR010720">
    <property type="entry name" value="Alpha-L-AF_C"/>
</dbReference>
<dbReference type="EC" id="3.2.1.55" evidence="3"/>
<name>A0A414HRK9_9FIRM</name>
<evidence type="ECO:0000256" key="1">
    <source>
        <dbReference type="ARBA" id="ARBA00001462"/>
    </source>
</evidence>